<dbReference type="Pfam" id="PF02771">
    <property type="entry name" value="Acyl-CoA_dh_N"/>
    <property type="match status" value="1"/>
</dbReference>
<keyword evidence="6 8" id="KW-0274">FAD</keyword>
<feature type="domain" description="Acyl-CoA dehydrogenase/oxidase N-terminal" evidence="12">
    <location>
        <begin position="29"/>
        <end position="139"/>
    </location>
</feature>
<dbReference type="GO" id="GO:0009083">
    <property type="term" value="P:branched-chain amino acid catabolic process"/>
    <property type="evidence" value="ECO:0007669"/>
    <property type="project" value="UniProtKB-KW"/>
</dbReference>
<evidence type="ECO:0000256" key="7">
    <source>
        <dbReference type="ARBA" id="ARBA00023002"/>
    </source>
</evidence>
<reference evidence="13 14" key="1">
    <citation type="submission" date="2018-04" db="EMBL/GenBank/DDBJ databases">
        <title>Genomic Encyclopedia of Archaeal and Bacterial Type Strains, Phase II (KMG-II): from individual species to whole genera.</title>
        <authorList>
            <person name="Goeker M."/>
        </authorList>
    </citation>
    <scope>NUCLEOTIDE SEQUENCE [LARGE SCALE GENOMIC DNA]</scope>
    <source>
        <strain evidence="13 14">DSM 45787</strain>
    </source>
</reference>
<keyword evidence="14" id="KW-1185">Reference proteome</keyword>
<gene>
    <name evidence="13" type="ORF">C8P63_102166</name>
</gene>
<feature type="region of interest" description="Disordered" evidence="9">
    <location>
        <begin position="1"/>
        <end position="25"/>
    </location>
</feature>
<dbReference type="InterPro" id="IPR013786">
    <property type="entry name" value="AcylCoA_DH/ox_N"/>
</dbReference>
<feature type="domain" description="Acyl-CoA dehydrogenase/oxidase C-terminal" evidence="10">
    <location>
        <begin position="250"/>
        <end position="398"/>
    </location>
</feature>
<dbReference type="InterPro" id="IPR006091">
    <property type="entry name" value="Acyl-CoA_Oxase/DH_mid-dom"/>
</dbReference>
<dbReference type="PANTHER" id="PTHR43884">
    <property type="entry name" value="ACYL-COA DEHYDROGENASE"/>
    <property type="match status" value="1"/>
</dbReference>
<dbReference type="InterPro" id="IPR009100">
    <property type="entry name" value="AcylCoA_DH/oxidase_NM_dom_sf"/>
</dbReference>
<dbReference type="SUPFAM" id="SSF56645">
    <property type="entry name" value="Acyl-CoA dehydrogenase NM domain-like"/>
    <property type="match status" value="1"/>
</dbReference>
<dbReference type="InterPro" id="IPR037069">
    <property type="entry name" value="AcylCoA_DH/ox_N_sf"/>
</dbReference>
<evidence type="ECO:0000256" key="2">
    <source>
        <dbReference type="ARBA" id="ARBA00005109"/>
    </source>
</evidence>
<evidence type="ECO:0000259" key="12">
    <source>
        <dbReference type="Pfam" id="PF02771"/>
    </source>
</evidence>
<protein>
    <submittedName>
        <fullName evidence="13">Acyl-CoA dehydrogenase</fullName>
    </submittedName>
</protein>
<evidence type="ECO:0000256" key="5">
    <source>
        <dbReference type="ARBA" id="ARBA00022630"/>
    </source>
</evidence>
<sequence>MTSGDGGFGNNQNFRRDGEFEMEPMTETEIRQLRTVVRDFVREVVEPVVQTIEEEDRIPERVVQQARELGLFGLSIPAEYGGLGLSMTGKCMLLEELGKTHNGFTSLIGAHTGIGSVGIVEMGTEEQKRRFLPQMAAGEWLGAFALSEPEAGSHAANIRTRAERHGDRYILNGMKHFITNGPEADVITVMAVTDPDKGSKGITSFLVEAGTPGLSRGPADGKMGLRGSHTCQLFFEDCEVRLENRLGEEGEGYVNALKILANGRATLAARCLGSCQKLLELSMDYAMQRKQFGRPIFDNQAIQHMLADMALEIETLRSLLYRVASLVDEGKKVIKESAAVKLYASEVYNRIADRAVQIFGGMGYMKEFPVERFYRDARITRIYEGTSEIQRNIIAAQLKREYER</sequence>
<evidence type="ECO:0000259" key="11">
    <source>
        <dbReference type="Pfam" id="PF02770"/>
    </source>
</evidence>
<evidence type="ECO:0000256" key="1">
    <source>
        <dbReference type="ARBA" id="ARBA00001974"/>
    </source>
</evidence>
<evidence type="ECO:0000256" key="8">
    <source>
        <dbReference type="RuleBase" id="RU362125"/>
    </source>
</evidence>
<dbReference type="SUPFAM" id="SSF47203">
    <property type="entry name" value="Acyl-CoA dehydrogenase C-terminal domain-like"/>
    <property type="match status" value="1"/>
</dbReference>
<comment type="cofactor">
    <cofactor evidence="1 8">
        <name>FAD</name>
        <dbReference type="ChEBI" id="CHEBI:57692"/>
    </cofactor>
</comment>
<dbReference type="InterPro" id="IPR046373">
    <property type="entry name" value="Acyl-CoA_Oxase/DH_mid-dom_sf"/>
</dbReference>
<dbReference type="Pfam" id="PF00441">
    <property type="entry name" value="Acyl-CoA_dh_1"/>
    <property type="match status" value="1"/>
</dbReference>
<dbReference type="Gene3D" id="1.10.540.10">
    <property type="entry name" value="Acyl-CoA dehydrogenase/oxidase, N-terminal domain"/>
    <property type="match status" value="1"/>
</dbReference>
<comment type="similarity">
    <text evidence="3 8">Belongs to the acyl-CoA dehydrogenase family.</text>
</comment>
<evidence type="ECO:0000256" key="3">
    <source>
        <dbReference type="ARBA" id="ARBA00009347"/>
    </source>
</evidence>
<dbReference type="Pfam" id="PF02770">
    <property type="entry name" value="Acyl-CoA_dh_M"/>
    <property type="match status" value="1"/>
</dbReference>
<keyword evidence="7 8" id="KW-0560">Oxidoreductase</keyword>
<keyword evidence="4" id="KW-0101">Branched-chain amino acid catabolism</keyword>
<dbReference type="FunFam" id="1.10.540.10:FF:000001">
    <property type="entry name" value="Very long-chain-specific acyl-CoA dehydrogenase, mitochondrial"/>
    <property type="match status" value="1"/>
</dbReference>
<dbReference type="PROSITE" id="PS00073">
    <property type="entry name" value="ACYL_COA_DH_2"/>
    <property type="match status" value="1"/>
</dbReference>
<organism evidence="13 14">
    <name type="scientific">Melghirimyces profundicolus</name>
    <dbReference type="NCBI Taxonomy" id="1242148"/>
    <lineage>
        <taxon>Bacteria</taxon>
        <taxon>Bacillati</taxon>
        <taxon>Bacillota</taxon>
        <taxon>Bacilli</taxon>
        <taxon>Bacillales</taxon>
        <taxon>Thermoactinomycetaceae</taxon>
        <taxon>Melghirimyces</taxon>
    </lineage>
</organism>
<evidence type="ECO:0000256" key="4">
    <source>
        <dbReference type="ARBA" id="ARBA00022456"/>
    </source>
</evidence>
<keyword evidence="5 8" id="KW-0285">Flavoprotein</keyword>
<dbReference type="PIRSF" id="PIRSF016578">
    <property type="entry name" value="HsaA"/>
    <property type="match status" value="1"/>
</dbReference>
<evidence type="ECO:0000313" key="14">
    <source>
        <dbReference type="Proteomes" id="UP000244240"/>
    </source>
</evidence>
<evidence type="ECO:0000256" key="9">
    <source>
        <dbReference type="SAM" id="MobiDB-lite"/>
    </source>
</evidence>
<dbReference type="InterPro" id="IPR006089">
    <property type="entry name" value="Acyl-CoA_DH_CS"/>
</dbReference>
<feature type="domain" description="Acyl-CoA oxidase/dehydrogenase middle" evidence="11">
    <location>
        <begin position="143"/>
        <end position="238"/>
    </location>
</feature>
<dbReference type="EMBL" id="QBKR01000002">
    <property type="protein sequence ID" value="PTX64672.1"/>
    <property type="molecule type" value="Genomic_DNA"/>
</dbReference>
<evidence type="ECO:0000259" key="10">
    <source>
        <dbReference type="Pfam" id="PF00441"/>
    </source>
</evidence>
<evidence type="ECO:0000313" key="13">
    <source>
        <dbReference type="EMBL" id="PTX64672.1"/>
    </source>
</evidence>
<comment type="caution">
    <text evidence="13">The sequence shown here is derived from an EMBL/GenBank/DDBJ whole genome shotgun (WGS) entry which is preliminary data.</text>
</comment>
<dbReference type="FunFam" id="1.20.140.10:FF:000001">
    <property type="entry name" value="Acyl-CoA dehydrogenase"/>
    <property type="match status" value="1"/>
</dbReference>
<dbReference type="PANTHER" id="PTHR43884:SF12">
    <property type="entry name" value="ISOVALERYL-COA DEHYDROGENASE, MITOCHONDRIAL-RELATED"/>
    <property type="match status" value="1"/>
</dbReference>
<dbReference type="InterPro" id="IPR009075">
    <property type="entry name" value="AcylCo_DH/oxidase_C"/>
</dbReference>
<accession>A0A2T6C8N5</accession>
<dbReference type="FunFam" id="2.40.110.10:FF:000001">
    <property type="entry name" value="Acyl-CoA dehydrogenase, mitochondrial"/>
    <property type="match status" value="1"/>
</dbReference>
<dbReference type="AlphaFoldDB" id="A0A2T6C8N5"/>
<comment type="pathway">
    <text evidence="2">Amino-acid degradation; L-valine degradation.</text>
</comment>
<dbReference type="GO" id="GO:0003995">
    <property type="term" value="F:acyl-CoA dehydrogenase activity"/>
    <property type="evidence" value="ECO:0007669"/>
    <property type="project" value="InterPro"/>
</dbReference>
<dbReference type="Gene3D" id="1.20.140.10">
    <property type="entry name" value="Butyryl-CoA Dehydrogenase, subunit A, domain 3"/>
    <property type="match status" value="1"/>
</dbReference>
<evidence type="ECO:0000256" key="6">
    <source>
        <dbReference type="ARBA" id="ARBA00022827"/>
    </source>
</evidence>
<dbReference type="InterPro" id="IPR036250">
    <property type="entry name" value="AcylCo_DH-like_C"/>
</dbReference>
<dbReference type="Proteomes" id="UP000244240">
    <property type="component" value="Unassembled WGS sequence"/>
</dbReference>
<dbReference type="Gene3D" id="2.40.110.10">
    <property type="entry name" value="Butyryl-CoA Dehydrogenase, subunit A, domain 2"/>
    <property type="match status" value="1"/>
</dbReference>
<dbReference type="GO" id="GO:0050660">
    <property type="term" value="F:flavin adenine dinucleotide binding"/>
    <property type="evidence" value="ECO:0007669"/>
    <property type="project" value="InterPro"/>
</dbReference>
<name>A0A2T6C8N5_9BACL</name>
<proteinExistence type="inferred from homology"/>